<comment type="subcellular location">
    <subcellularLocation>
        <location evidence="1">Cell membrane</location>
    </subcellularLocation>
</comment>
<dbReference type="GeneTree" id="ENSGT00940000156684"/>
<evidence type="ECO:0000256" key="1">
    <source>
        <dbReference type="ARBA" id="ARBA00004236"/>
    </source>
</evidence>
<evidence type="ECO:0000256" key="2">
    <source>
        <dbReference type="ARBA" id="ARBA00022475"/>
    </source>
</evidence>
<dbReference type="InterPro" id="IPR007110">
    <property type="entry name" value="Ig-like_dom"/>
</dbReference>
<dbReference type="GO" id="GO:0005886">
    <property type="term" value="C:plasma membrane"/>
    <property type="evidence" value="ECO:0007669"/>
    <property type="project" value="UniProtKB-SubCell"/>
</dbReference>
<evidence type="ECO:0000256" key="3">
    <source>
        <dbReference type="ARBA" id="ARBA00022729"/>
    </source>
</evidence>
<reference evidence="11" key="1">
    <citation type="submission" date="2018-06" db="EMBL/GenBank/DDBJ databases">
        <title>Genome assembly of Danube salmon.</title>
        <authorList>
            <person name="Macqueen D.J."/>
            <person name="Gundappa M.K."/>
        </authorList>
    </citation>
    <scope>NUCLEOTIDE SEQUENCE [LARGE SCALE GENOMIC DNA]</scope>
</reference>
<dbReference type="PANTHER" id="PTHR44170:SF46">
    <property type="entry name" value="PROTEIN SIDEKICK"/>
    <property type="match status" value="1"/>
</dbReference>
<name>A0A4W5KRY5_9TELE</name>
<dbReference type="Pfam" id="PF07679">
    <property type="entry name" value="I-set"/>
    <property type="match status" value="1"/>
</dbReference>
<dbReference type="AlphaFoldDB" id="A0A4W5KRY5"/>
<evidence type="ECO:0000259" key="9">
    <source>
        <dbReference type="PROSITE" id="PS50835"/>
    </source>
</evidence>
<keyword evidence="3" id="KW-0732">Signal</keyword>
<dbReference type="InterPro" id="IPR036179">
    <property type="entry name" value="Ig-like_dom_sf"/>
</dbReference>
<evidence type="ECO:0000256" key="5">
    <source>
        <dbReference type="ARBA" id="ARBA00023136"/>
    </source>
</evidence>
<evidence type="ECO:0000256" key="6">
    <source>
        <dbReference type="ARBA" id="ARBA00023157"/>
    </source>
</evidence>
<keyword evidence="2" id="KW-1003">Cell membrane</keyword>
<keyword evidence="5" id="KW-0472">Membrane</keyword>
<dbReference type="Gene3D" id="2.60.40.10">
    <property type="entry name" value="Immunoglobulins"/>
    <property type="match status" value="2"/>
</dbReference>
<dbReference type="PANTHER" id="PTHR44170">
    <property type="entry name" value="PROTEIN SIDEKICK"/>
    <property type="match status" value="1"/>
</dbReference>
<dbReference type="InterPro" id="IPR003599">
    <property type="entry name" value="Ig_sub"/>
</dbReference>
<dbReference type="Ensembl" id="ENSHHUT00000015421.1">
    <property type="protein sequence ID" value="ENSHHUP00000014911.1"/>
    <property type="gene ID" value="ENSHHUG00000009245.1"/>
</dbReference>
<dbReference type="CDD" id="cd00096">
    <property type="entry name" value="Ig"/>
    <property type="match status" value="1"/>
</dbReference>
<keyword evidence="7" id="KW-0325">Glycoprotein</keyword>
<reference evidence="10" key="2">
    <citation type="submission" date="2025-08" db="UniProtKB">
        <authorList>
            <consortium name="Ensembl"/>
        </authorList>
    </citation>
    <scope>IDENTIFICATION</scope>
</reference>
<keyword evidence="11" id="KW-1185">Reference proteome</keyword>
<evidence type="ECO:0000256" key="4">
    <source>
        <dbReference type="ARBA" id="ARBA00022737"/>
    </source>
</evidence>
<organism evidence="10 11">
    <name type="scientific">Hucho hucho</name>
    <name type="common">huchen</name>
    <dbReference type="NCBI Taxonomy" id="62062"/>
    <lineage>
        <taxon>Eukaryota</taxon>
        <taxon>Metazoa</taxon>
        <taxon>Chordata</taxon>
        <taxon>Craniata</taxon>
        <taxon>Vertebrata</taxon>
        <taxon>Euteleostomi</taxon>
        <taxon>Actinopterygii</taxon>
        <taxon>Neopterygii</taxon>
        <taxon>Teleostei</taxon>
        <taxon>Protacanthopterygii</taxon>
        <taxon>Salmoniformes</taxon>
        <taxon>Salmonidae</taxon>
        <taxon>Salmoninae</taxon>
        <taxon>Hucho</taxon>
    </lineage>
</organism>
<feature type="domain" description="Ig-like" evidence="9">
    <location>
        <begin position="2"/>
        <end position="88"/>
    </location>
</feature>
<dbReference type="GO" id="GO:0098609">
    <property type="term" value="P:cell-cell adhesion"/>
    <property type="evidence" value="ECO:0007669"/>
    <property type="project" value="TreeGrafter"/>
</dbReference>
<evidence type="ECO:0000256" key="7">
    <source>
        <dbReference type="ARBA" id="ARBA00023180"/>
    </source>
</evidence>
<evidence type="ECO:0000256" key="8">
    <source>
        <dbReference type="ARBA" id="ARBA00023319"/>
    </source>
</evidence>
<sequence length="142" mass="15537">MPRFSSQPSAASIRLGDSQVLACDVNPDLVPLARWEREREPLELSSRLVQLPNGALVVSNASEADAGLYRCMVENAGPAKTSEEAQLTILPETGEERELEFLVEPFPVTKVVGASLLLPCVVTGYPAPYVRWMVGDKLVEER</sequence>
<dbReference type="SUPFAM" id="SSF48726">
    <property type="entry name" value="Immunoglobulin"/>
    <property type="match status" value="2"/>
</dbReference>
<dbReference type="InterPro" id="IPR013098">
    <property type="entry name" value="Ig_I-set"/>
</dbReference>
<dbReference type="FunFam" id="2.60.40.10:FF:000273">
    <property type="entry name" value="contactin-3 isoform X1"/>
    <property type="match status" value="1"/>
</dbReference>
<dbReference type="STRING" id="62062.ENSHHUP00000014911"/>
<dbReference type="InterPro" id="IPR003598">
    <property type="entry name" value="Ig_sub2"/>
</dbReference>
<dbReference type="SMART" id="SM00409">
    <property type="entry name" value="IG"/>
    <property type="match status" value="1"/>
</dbReference>
<dbReference type="PROSITE" id="PS50835">
    <property type="entry name" value="IG_LIKE"/>
    <property type="match status" value="1"/>
</dbReference>
<proteinExistence type="predicted"/>
<dbReference type="InterPro" id="IPR013783">
    <property type="entry name" value="Ig-like_fold"/>
</dbReference>
<keyword evidence="4" id="KW-0677">Repeat</keyword>
<evidence type="ECO:0000313" key="10">
    <source>
        <dbReference type="Ensembl" id="ENSHHUP00000014911.1"/>
    </source>
</evidence>
<protein>
    <recommendedName>
        <fullName evidence="9">Ig-like domain-containing protein</fullName>
    </recommendedName>
</protein>
<reference evidence="10" key="3">
    <citation type="submission" date="2025-09" db="UniProtKB">
        <authorList>
            <consortium name="Ensembl"/>
        </authorList>
    </citation>
    <scope>IDENTIFICATION</scope>
</reference>
<accession>A0A4W5KRY5</accession>
<keyword evidence="8" id="KW-0393">Immunoglobulin domain</keyword>
<keyword evidence="6" id="KW-1015">Disulfide bond</keyword>
<dbReference type="SMART" id="SM00408">
    <property type="entry name" value="IGc2"/>
    <property type="match status" value="1"/>
</dbReference>
<dbReference type="Proteomes" id="UP000314982">
    <property type="component" value="Unassembled WGS sequence"/>
</dbReference>
<evidence type="ECO:0000313" key="11">
    <source>
        <dbReference type="Proteomes" id="UP000314982"/>
    </source>
</evidence>